<keyword evidence="4" id="KW-1185">Reference proteome</keyword>
<dbReference type="InterPro" id="IPR027417">
    <property type="entry name" value="P-loop_NTPase"/>
</dbReference>
<dbReference type="Proteomes" id="UP001556220">
    <property type="component" value="Unassembled WGS sequence"/>
</dbReference>
<evidence type="ECO:0000256" key="1">
    <source>
        <dbReference type="ARBA" id="ARBA00022679"/>
    </source>
</evidence>
<evidence type="ECO:0000256" key="2">
    <source>
        <dbReference type="PROSITE-ProRule" id="PRU00339"/>
    </source>
</evidence>
<keyword evidence="1" id="KW-0808">Transferase</keyword>
<accession>A0ABV3QDH8</accession>
<feature type="repeat" description="TPR" evidence="2">
    <location>
        <begin position="109"/>
        <end position="142"/>
    </location>
</feature>
<protein>
    <submittedName>
        <fullName evidence="3">Sulfotransferase</fullName>
    </submittedName>
</protein>
<name>A0ABV3QDH8_9GAMM</name>
<dbReference type="PANTHER" id="PTHR12788">
    <property type="entry name" value="PROTEIN-TYROSINE SULFOTRANSFERASE 2"/>
    <property type="match status" value="1"/>
</dbReference>
<dbReference type="Pfam" id="PF13469">
    <property type="entry name" value="Sulfotransfer_3"/>
    <property type="match status" value="1"/>
</dbReference>
<dbReference type="SMART" id="SM00028">
    <property type="entry name" value="TPR"/>
    <property type="match status" value="4"/>
</dbReference>
<dbReference type="PANTHER" id="PTHR12788:SF10">
    <property type="entry name" value="PROTEIN-TYROSINE SULFOTRANSFERASE"/>
    <property type="match status" value="1"/>
</dbReference>
<evidence type="ECO:0000313" key="3">
    <source>
        <dbReference type="EMBL" id="MEW9571891.1"/>
    </source>
</evidence>
<dbReference type="SUPFAM" id="SSF52540">
    <property type="entry name" value="P-loop containing nucleoside triphosphate hydrolases"/>
    <property type="match status" value="1"/>
</dbReference>
<keyword evidence="2" id="KW-0802">TPR repeat</keyword>
<organism evidence="3 4">
    <name type="scientific">Rhodanobacter lycopersici</name>
    <dbReference type="NCBI Taxonomy" id="3162487"/>
    <lineage>
        <taxon>Bacteria</taxon>
        <taxon>Pseudomonadati</taxon>
        <taxon>Pseudomonadota</taxon>
        <taxon>Gammaproteobacteria</taxon>
        <taxon>Lysobacterales</taxon>
        <taxon>Rhodanobacteraceae</taxon>
        <taxon>Rhodanobacter</taxon>
    </lineage>
</organism>
<evidence type="ECO:0000313" key="4">
    <source>
        <dbReference type="Proteomes" id="UP001556220"/>
    </source>
</evidence>
<dbReference type="EMBL" id="JBFOHK010000002">
    <property type="protein sequence ID" value="MEW9571891.1"/>
    <property type="molecule type" value="Genomic_DNA"/>
</dbReference>
<dbReference type="Gene3D" id="1.25.40.10">
    <property type="entry name" value="Tetratricopeptide repeat domain"/>
    <property type="match status" value="1"/>
</dbReference>
<dbReference type="InterPro" id="IPR019734">
    <property type="entry name" value="TPR_rpt"/>
</dbReference>
<sequence length="529" mass="59449">MIDSTRAYTKLVAAFNQNDWPRVQHRAAQLLSVAPDNARVHFMVGVAFMQMQHVQQMPQALEHLLKATHLEPRRADYVAQYAKALALARRFREARLVADRAMTLSPDDVATLDTLGMVYRQANAQMQSANAFRRAVALAPETAITHLNLAYALNSLGDAEGAEHELEACVRIEPRHWYAHLLLAQLQRQTTGHNHVARMRELLQGHGNDPGAQLLLNIALGKECDDLADYPAAFEHYTRGKAAGRRMRPYTFARDEAMFDALIRAFPAAEAEVATGDPTREPIFIVGMPRTGTTLLDRILSSHPEVRSTGELQNFPTLVQRASGCTTALLGEADIAARTRHIDWAQLGAAYLASTRPVSGETPRFIDKMPHNFLYAGFIARALPNAKIVCLRRDPLDACIGNFRHLFELESGFYDYSFNLDDIGRYYIQFDRLLAHWRKVLPGRILELPYESLVENTEAAARELLAFCELPWNDACLRSESNTAPVNTPNAWQVRAPVYQRAIGHWRHYEPQLRDLRWLLAGAGIGKAD</sequence>
<dbReference type="PROSITE" id="PS50005">
    <property type="entry name" value="TPR"/>
    <property type="match status" value="1"/>
</dbReference>
<dbReference type="InterPro" id="IPR026634">
    <property type="entry name" value="TPST-like"/>
</dbReference>
<gene>
    <name evidence="3" type="ORF">ABQJ54_09010</name>
</gene>
<dbReference type="SUPFAM" id="SSF48452">
    <property type="entry name" value="TPR-like"/>
    <property type="match status" value="1"/>
</dbReference>
<dbReference type="InterPro" id="IPR011990">
    <property type="entry name" value="TPR-like_helical_dom_sf"/>
</dbReference>
<dbReference type="RefSeq" id="WP_367853960.1">
    <property type="nucleotide sequence ID" value="NZ_JBFOHK010000002.1"/>
</dbReference>
<proteinExistence type="predicted"/>
<comment type="caution">
    <text evidence="3">The sequence shown here is derived from an EMBL/GenBank/DDBJ whole genome shotgun (WGS) entry which is preliminary data.</text>
</comment>
<reference evidence="3 4" key="1">
    <citation type="submission" date="2024-06" db="EMBL/GenBank/DDBJ databases">
        <authorList>
            <person name="Woo H."/>
        </authorList>
    </citation>
    <scope>NUCLEOTIDE SEQUENCE [LARGE SCALE GENOMIC DNA]</scope>
    <source>
        <strain evidence="3 4">Si-c</strain>
    </source>
</reference>
<dbReference type="Gene3D" id="3.40.50.300">
    <property type="entry name" value="P-loop containing nucleotide triphosphate hydrolases"/>
    <property type="match status" value="1"/>
</dbReference>